<feature type="domain" description="Zn(2)-C6 fungal-type" evidence="2">
    <location>
        <begin position="5"/>
        <end position="33"/>
    </location>
</feature>
<dbReference type="CDD" id="cd00067">
    <property type="entry name" value="GAL4"/>
    <property type="match status" value="1"/>
</dbReference>
<dbReference type="OrthoDB" id="3796677at2759"/>
<dbReference type="PANTHER" id="PTHR38791">
    <property type="entry name" value="ZN(II)2CYS6 TRANSCRIPTION FACTOR (EUROFUNG)-RELATED-RELATED"/>
    <property type="match status" value="1"/>
</dbReference>
<dbReference type="GO" id="GO:0000981">
    <property type="term" value="F:DNA-binding transcription factor activity, RNA polymerase II-specific"/>
    <property type="evidence" value="ECO:0007669"/>
    <property type="project" value="InterPro"/>
</dbReference>
<name>A0A6A7A5M7_9PLEO</name>
<dbReference type="InterPro" id="IPR053175">
    <property type="entry name" value="DHMBA_Reg_Transcription_Factor"/>
</dbReference>
<evidence type="ECO:0000313" key="4">
    <source>
        <dbReference type="Proteomes" id="UP000799424"/>
    </source>
</evidence>
<evidence type="ECO:0000256" key="1">
    <source>
        <dbReference type="ARBA" id="ARBA00023242"/>
    </source>
</evidence>
<dbReference type="InterPro" id="IPR036864">
    <property type="entry name" value="Zn2-C6_fun-type_DNA-bd_sf"/>
</dbReference>
<dbReference type="Proteomes" id="UP000799424">
    <property type="component" value="Unassembled WGS sequence"/>
</dbReference>
<keyword evidence="4" id="KW-1185">Reference proteome</keyword>
<reference evidence="3" key="1">
    <citation type="journal article" date="2020" name="Stud. Mycol.">
        <title>101 Dothideomycetes genomes: a test case for predicting lifestyles and emergence of pathogens.</title>
        <authorList>
            <person name="Haridas S."/>
            <person name="Albert R."/>
            <person name="Binder M."/>
            <person name="Bloem J."/>
            <person name="Labutti K."/>
            <person name="Salamov A."/>
            <person name="Andreopoulos B."/>
            <person name="Baker S."/>
            <person name="Barry K."/>
            <person name="Bills G."/>
            <person name="Bluhm B."/>
            <person name="Cannon C."/>
            <person name="Castanera R."/>
            <person name="Culley D."/>
            <person name="Daum C."/>
            <person name="Ezra D."/>
            <person name="Gonzalez J."/>
            <person name="Henrissat B."/>
            <person name="Kuo A."/>
            <person name="Liang C."/>
            <person name="Lipzen A."/>
            <person name="Lutzoni F."/>
            <person name="Magnuson J."/>
            <person name="Mondo S."/>
            <person name="Nolan M."/>
            <person name="Ohm R."/>
            <person name="Pangilinan J."/>
            <person name="Park H.-J."/>
            <person name="Ramirez L."/>
            <person name="Alfaro M."/>
            <person name="Sun H."/>
            <person name="Tritt A."/>
            <person name="Yoshinaga Y."/>
            <person name="Zwiers L.-H."/>
            <person name="Turgeon B."/>
            <person name="Goodwin S."/>
            <person name="Spatafora J."/>
            <person name="Crous P."/>
            <person name="Grigoriev I."/>
        </authorList>
    </citation>
    <scope>NUCLEOTIDE SEQUENCE</scope>
    <source>
        <strain evidence="3">CBS 113818</strain>
    </source>
</reference>
<dbReference type="Gene3D" id="4.10.240.10">
    <property type="entry name" value="Zn(2)-C6 fungal-type DNA-binding domain"/>
    <property type="match status" value="1"/>
</dbReference>
<protein>
    <recommendedName>
        <fullName evidence="2">Zn(2)-C6 fungal-type domain-containing protein</fullName>
    </recommendedName>
</protein>
<dbReference type="AlphaFoldDB" id="A0A6A7A5M7"/>
<organism evidence="3 4">
    <name type="scientific">Ophiobolus disseminans</name>
    <dbReference type="NCBI Taxonomy" id="1469910"/>
    <lineage>
        <taxon>Eukaryota</taxon>
        <taxon>Fungi</taxon>
        <taxon>Dikarya</taxon>
        <taxon>Ascomycota</taxon>
        <taxon>Pezizomycotina</taxon>
        <taxon>Dothideomycetes</taxon>
        <taxon>Pleosporomycetidae</taxon>
        <taxon>Pleosporales</taxon>
        <taxon>Pleosporineae</taxon>
        <taxon>Phaeosphaeriaceae</taxon>
        <taxon>Ophiobolus</taxon>
    </lineage>
</organism>
<evidence type="ECO:0000259" key="2">
    <source>
        <dbReference type="PROSITE" id="PS50048"/>
    </source>
</evidence>
<dbReference type="PANTHER" id="PTHR38791:SF1">
    <property type="entry name" value="TRANSCRIPTION FACTOR, PUTATIVE-RELATED"/>
    <property type="match status" value="1"/>
</dbReference>
<dbReference type="GO" id="GO:0008270">
    <property type="term" value="F:zinc ion binding"/>
    <property type="evidence" value="ECO:0007669"/>
    <property type="project" value="InterPro"/>
</dbReference>
<proteinExistence type="predicted"/>
<dbReference type="EMBL" id="MU006222">
    <property type="protein sequence ID" value="KAF2828600.1"/>
    <property type="molecule type" value="Genomic_DNA"/>
</dbReference>
<accession>A0A6A7A5M7</accession>
<evidence type="ECO:0000313" key="3">
    <source>
        <dbReference type="EMBL" id="KAF2828600.1"/>
    </source>
</evidence>
<dbReference type="Pfam" id="PF00172">
    <property type="entry name" value="Zn_clus"/>
    <property type="match status" value="1"/>
</dbReference>
<sequence>MVTKGCWTCKDRKVACDRATPKCLKCMKSKRECGGYGVRLTWPQQVHNRAFVAHTPADHVSLLQSGGAYQWVNVVPTDICLHLATSASLGDEGKRLPRNQLAFPRIPEKIQTNLGYAATNDLELLHYCEWEVLESGQICR</sequence>
<gene>
    <name evidence="3" type="ORF">CC86DRAFT_195514</name>
</gene>
<dbReference type="PROSITE" id="PS00463">
    <property type="entry name" value="ZN2_CY6_FUNGAL_1"/>
    <property type="match status" value="1"/>
</dbReference>
<dbReference type="InterPro" id="IPR001138">
    <property type="entry name" value="Zn2Cys6_DnaBD"/>
</dbReference>
<dbReference type="PROSITE" id="PS50048">
    <property type="entry name" value="ZN2_CY6_FUNGAL_2"/>
    <property type="match status" value="1"/>
</dbReference>
<dbReference type="SUPFAM" id="SSF57701">
    <property type="entry name" value="Zn2/Cys6 DNA-binding domain"/>
    <property type="match status" value="1"/>
</dbReference>
<dbReference type="SMART" id="SM00066">
    <property type="entry name" value="GAL4"/>
    <property type="match status" value="1"/>
</dbReference>
<keyword evidence="1" id="KW-0539">Nucleus</keyword>